<dbReference type="PANTHER" id="PTHR35708:SF3">
    <property type="entry name" value="GB|AAD25831.1"/>
    <property type="match status" value="1"/>
</dbReference>
<evidence type="ECO:0000313" key="4">
    <source>
        <dbReference type="Proteomes" id="UP001189624"/>
    </source>
</evidence>
<evidence type="ECO:0000256" key="1">
    <source>
        <dbReference type="SAM" id="MobiDB-lite"/>
    </source>
</evidence>
<feature type="region of interest" description="Disordered" evidence="1">
    <location>
        <begin position="115"/>
        <end position="161"/>
    </location>
</feature>
<feature type="compositionally biased region" description="Basic and acidic residues" evidence="1">
    <location>
        <begin position="136"/>
        <end position="150"/>
    </location>
</feature>
<feature type="compositionally biased region" description="Acidic residues" evidence="1">
    <location>
        <begin position="151"/>
        <end position="161"/>
    </location>
</feature>
<keyword evidence="4" id="KW-1185">Reference proteome</keyword>
<dbReference type="Gramene" id="rna-AYBTSS11_LOCUS20442">
    <property type="protein sequence ID" value="CAJ1964675.1"/>
    <property type="gene ID" value="gene-AYBTSS11_LOCUS20442"/>
</dbReference>
<name>A0AA86T309_9FABA</name>
<dbReference type="PANTHER" id="PTHR35708">
    <property type="entry name" value="GB|AAD25831.1"/>
    <property type="match status" value="1"/>
</dbReference>
<evidence type="ECO:0000256" key="2">
    <source>
        <dbReference type="SAM" id="Phobius"/>
    </source>
</evidence>
<organism evidence="3 4">
    <name type="scientific">Sphenostylis stenocarpa</name>
    <dbReference type="NCBI Taxonomy" id="92480"/>
    <lineage>
        <taxon>Eukaryota</taxon>
        <taxon>Viridiplantae</taxon>
        <taxon>Streptophyta</taxon>
        <taxon>Embryophyta</taxon>
        <taxon>Tracheophyta</taxon>
        <taxon>Spermatophyta</taxon>
        <taxon>Magnoliopsida</taxon>
        <taxon>eudicotyledons</taxon>
        <taxon>Gunneridae</taxon>
        <taxon>Pentapetalae</taxon>
        <taxon>rosids</taxon>
        <taxon>fabids</taxon>
        <taxon>Fabales</taxon>
        <taxon>Fabaceae</taxon>
        <taxon>Papilionoideae</taxon>
        <taxon>50 kb inversion clade</taxon>
        <taxon>NPAAA clade</taxon>
        <taxon>indigoferoid/millettioid clade</taxon>
        <taxon>Phaseoleae</taxon>
        <taxon>Sphenostylis</taxon>
    </lineage>
</organism>
<keyword evidence="2" id="KW-1133">Transmembrane helix</keyword>
<dbReference type="AlphaFoldDB" id="A0AA86T309"/>
<keyword evidence="2" id="KW-0812">Transmembrane</keyword>
<dbReference type="Proteomes" id="UP001189624">
    <property type="component" value="Chromosome 6"/>
</dbReference>
<reference evidence="3" key="1">
    <citation type="submission" date="2023-10" db="EMBL/GenBank/DDBJ databases">
        <authorList>
            <person name="Domelevo Entfellner J.-B."/>
        </authorList>
    </citation>
    <scope>NUCLEOTIDE SEQUENCE</scope>
</reference>
<proteinExistence type="predicted"/>
<accession>A0AA86T309</accession>
<sequence length="295" mass="32971">MKKYGIGFGEEVPCALGNCKSILRMSTTYSTVKSVHETSSRKPLKPWNFTPSWRMAPLTLLLFFSSYKLVGFMFLSLLFTSLAVFLSTVVFMWKHQAVADDELVEGSGFSLSFSSASSEEKKKPNGRESVAPTPMHKHETVRVREAKESGEEIEEVSDVVDDAPSESECQEMFLSTSEEYEVDHTPECSDGTISDEDSLIEIALPSGHFVGHNQREDSNKYNNNNNCCSLQQKKRGLSAHEALFNQQSLMEFLAEFNEEENLIEIDLAMGSIKCSRLVPQQCEKASAVPQALDTH</sequence>
<protein>
    <submittedName>
        <fullName evidence="3">Uncharacterized protein</fullName>
    </submittedName>
</protein>
<evidence type="ECO:0000313" key="3">
    <source>
        <dbReference type="EMBL" id="CAJ1964675.1"/>
    </source>
</evidence>
<dbReference type="EMBL" id="OY731403">
    <property type="protein sequence ID" value="CAJ1964675.1"/>
    <property type="molecule type" value="Genomic_DNA"/>
</dbReference>
<keyword evidence="2" id="KW-0472">Membrane</keyword>
<gene>
    <name evidence="3" type="ORF">AYBTSS11_LOCUS20442</name>
</gene>
<feature type="transmembrane region" description="Helical" evidence="2">
    <location>
        <begin position="69"/>
        <end position="93"/>
    </location>
</feature>